<evidence type="ECO:0008006" key="5">
    <source>
        <dbReference type="Google" id="ProtNLM"/>
    </source>
</evidence>
<feature type="non-terminal residue" evidence="2">
    <location>
        <position position="407"/>
    </location>
</feature>
<protein>
    <recommendedName>
        <fullName evidence="5">Retrotransposon gag domain-containing protein</fullName>
    </recommendedName>
</protein>
<dbReference type="EnsemblFungi" id="PTTG_30341-t43_1">
    <property type="protein sequence ID" value="PTTG_30341-t43_1-p1"/>
    <property type="gene ID" value="PTTG_30341"/>
</dbReference>
<organism evidence="2">
    <name type="scientific">Puccinia triticina (isolate 1-1 / race 1 (BBBD))</name>
    <name type="common">Brown leaf rust fungus</name>
    <dbReference type="NCBI Taxonomy" id="630390"/>
    <lineage>
        <taxon>Eukaryota</taxon>
        <taxon>Fungi</taxon>
        <taxon>Dikarya</taxon>
        <taxon>Basidiomycota</taxon>
        <taxon>Pucciniomycotina</taxon>
        <taxon>Pucciniomycetes</taxon>
        <taxon>Pucciniales</taxon>
        <taxon>Pucciniaceae</taxon>
        <taxon>Puccinia</taxon>
    </lineage>
</organism>
<evidence type="ECO:0000313" key="3">
    <source>
        <dbReference type="EnsemblFungi" id="PTTG_30341-t43_1-p1"/>
    </source>
</evidence>
<dbReference type="AlphaFoldDB" id="A0A180FZG5"/>
<dbReference type="EMBL" id="ADAS02002999">
    <property type="protein sequence ID" value="OAV85688.1"/>
    <property type="molecule type" value="Genomic_DNA"/>
</dbReference>
<name>A0A180FZG5_PUCT1</name>
<reference evidence="2" key="2">
    <citation type="submission" date="2016-05" db="EMBL/GenBank/DDBJ databases">
        <title>Comparative analysis highlights variable genome content of wheat rusts and divergence of the mating loci.</title>
        <authorList>
            <person name="Cuomo C.A."/>
            <person name="Bakkeren G."/>
            <person name="Szabo L."/>
            <person name="Khalil H."/>
            <person name="Joly D."/>
            <person name="Goldberg J."/>
            <person name="Young S."/>
            <person name="Zeng Q."/>
            <person name="Fellers J."/>
        </authorList>
    </citation>
    <scope>NUCLEOTIDE SEQUENCE [LARGE SCALE GENOMIC DNA]</scope>
    <source>
        <strain evidence="2">1-1 BBBD Race 1</strain>
    </source>
</reference>
<sequence>MSDNSEFAPVTPIRNSPTFTPTPPPVSTLPIPGPSHQFFSINTPSPIDHNSPAFMTFSPRPIPTTTPQPGVQLPQQGSSQAFDYPGHAEDDITALLSNLRVDNSTKSTLIEAQASSIALLTAQARQDKKAIATLQAETKKIKDIFHDELLKSRSENQQLIAHLRGLLEGSNDALGGRLGRLEVLNTQPISAPARIFIEPPHQSHIYFTGSPRETNNFCFTIRNTFERIGEQFNTEKQKIMWISGYFWSASGRMDGEVPLYTWWRGLLSSNAEALHLPTLRASASMTYVLAELRDVNSFINAIEHTFANHHELEEAESAFYAARQGNRTIEEFNILFNSLLRPLQLDERSKCKSYDKAIDANLVKLALIRGPWTDLIDLGAKQEIAVAVSRNLVAGVSRILDPKGNQP</sequence>
<dbReference type="STRING" id="630390.A0A180FZG5"/>
<evidence type="ECO:0000313" key="4">
    <source>
        <dbReference type="Proteomes" id="UP000005240"/>
    </source>
</evidence>
<dbReference type="OrthoDB" id="2507283at2759"/>
<accession>A0A180FZG5</accession>
<feature type="compositionally biased region" description="Pro residues" evidence="1">
    <location>
        <begin position="20"/>
        <end position="33"/>
    </location>
</feature>
<reference evidence="3" key="4">
    <citation type="submission" date="2025-05" db="UniProtKB">
        <authorList>
            <consortium name="EnsemblFungi"/>
        </authorList>
    </citation>
    <scope>IDENTIFICATION</scope>
    <source>
        <strain evidence="3">isolate 1-1 / race 1 (BBBD)</strain>
    </source>
</reference>
<evidence type="ECO:0000313" key="2">
    <source>
        <dbReference type="EMBL" id="OAV85688.1"/>
    </source>
</evidence>
<proteinExistence type="predicted"/>
<reference evidence="3 4" key="3">
    <citation type="journal article" date="2017" name="G3 (Bethesda)">
        <title>Comparative analysis highlights variable genome content of wheat rusts and divergence of the mating loci.</title>
        <authorList>
            <person name="Cuomo C.A."/>
            <person name="Bakkeren G."/>
            <person name="Khalil H.B."/>
            <person name="Panwar V."/>
            <person name="Joly D."/>
            <person name="Linning R."/>
            <person name="Sakthikumar S."/>
            <person name="Song X."/>
            <person name="Adiconis X."/>
            <person name="Fan L."/>
            <person name="Goldberg J.M."/>
            <person name="Levin J.Z."/>
            <person name="Young S."/>
            <person name="Zeng Q."/>
            <person name="Anikster Y."/>
            <person name="Bruce M."/>
            <person name="Wang M."/>
            <person name="Yin C."/>
            <person name="McCallum B."/>
            <person name="Szabo L.J."/>
            <person name="Hulbert S."/>
            <person name="Chen X."/>
            <person name="Fellers J.P."/>
        </authorList>
    </citation>
    <scope>NUCLEOTIDE SEQUENCE</scope>
    <source>
        <strain evidence="4">Isolate 1-1 / race 1 (BBBD)</strain>
        <strain evidence="3">isolate 1-1 / race 1 (BBBD)</strain>
    </source>
</reference>
<dbReference type="VEuPathDB" id="FungiDB:PTTG_30341"/>
<gene>
    <name evidence="2" type="ORF">PTTG_30341</name>
</gene>
<evidence type="ECO:0000256" key="1">
    <source>
        <dbReference type="SAM" id="MobiDB-lite"/>
    </source>
</evidence>
<reference evidence="2" key="1">
    <citation type="submission" date="2009-11" db="EMBL/GenBank/DDBJ databases">
        <authorList>
            <consortium name="The Broad Institute Genome Sequencing Platform"/>
            <person name="Ward D."/>
            <person name="Feldgarden M."/>
            <person name="Earl A."/>
            <person name="Young S.K."/>
            <person name="Zeng Q."/>
            <person name="Koehrsen M."/>
            <person name="Alvarado L."/>
            <person name="Berlin A."/>
            <person name="Bochicchio J."/>
            <person name="Borenstein D."/>
            <person name="Chapman S.B."/>
            <person name="Chen Z."/>
            <person name="Engels R."/>
            <person name="Freedman E."/>
            <person name="Gellesch M."/>
            <person name="Goldberg J."/>
            <person name="Griggs A."/>
            <person name="Gujja S."/>
            <person name="Heilman E."/>
            <person name="Heiman D."/>
            <person name="Hepburn T."/>
            <person name="Howarth C."/>
            <person name="Jen D."/>
            <person name="Larson L."/>
            <person name="Lewis B."/>
            <person name="Mehta T."/>
            <person name="Park D."/>
            <person name="Pearson M."/>
            <person name="Roberts A."/>
            <person name="Saif S."/>
            <person name="Shea T."/>
            <person name="Shenoy N."/>
            <person name="Sisk P."/>
            <person name="Stolte C."/>
            <person name="Sykes S."/>
            <person name="Thomson T."/>
            <person name="Walk T."/>
            <person name="White J."/>
            <person name="Yandava C."/>
            <person name="Izard J."/>
            <person name="Baranova O.V."/>
            <person name="Blanton J.M."/>
            <person name="Tanner A.C."/>
            <person name="Dewhirst F.E."/>
            <person name="Haas B."/>
            <person name="Nusbaum C."/>
            <person name="Birren B."/>
        </authorList>
    </citation>
    <scope>NUCLEOTIDE SEQUENCE [LARGE SCALE GENOMIC DNA]</scope>
    <source>
        <strain evidence="2">1-1 BBBD Race 1</strain>
    </source>
</reference>
<dbReference type="Proteomes" id="UP000005240">
    <property type="component" value="Unassembled WGS sequence"/>
</dbReference>
<feature type="region of interest" description="Disordered" evidence="1">
    <location>
        <begin position="1"/>
        <end position="38"/>
    </location>
</feature>
<keyword evidence="4" id="KW-1185">Reference proteome</keyword>